<name>A0A1F5G087_9BACT</name>
<dbReference type="Proteomes" id="UP000177069">
    <property type="component" value="Unassembled WGS sequence"/>
</dbReference>
<organism evidence="1 2">
    <name type="scientific">Candidatus Curtissbacteria bacterium RIFCSPHIGHO2_01_FULL_41_13</name>
    <dbReference type="NCBI Taxonomy" id="1797745"/>
    <lineage>
        <taxon>Bacteria</taxon>
        <taxon>Candidatus Curtissiibacteriota</taxon>
    </lineage>
</organism>
<protein>
    <submittedName>
        <fullName evidence="1">Uncharacterized protein</fullName>
    </submittedName>
</protein>
<gene>
    <name evidence="1" type="ORF">A2696_01235</name>
</gene>
<reference evidence="1 2" key="1">
    <citation type="journal article" date="2016" name="Nat. Commun.">
        <title>Thousands of microbial genomes shed light on interconnected biogeochemical processes in an aquifer system.</title>
        <authorList>
            <person name="Anantharaman K."/>
            <person name="Brown C.T."/>
            <person name="Hug L.A."/>
            <person name="Sharon I."/>
            <person name="Castelle C.J."/>
            <person name="Probst A.J."/>
            <person name="Thomas B.C."/>
            <person name="Singh A."/>
            <person name="Wilkins M.J."/>
            <person name="Karaoz U."/>
            <person name="Brodie E.L."/>
            <person name="Williams K.H."/>
            <person name="Hubbard S.S."/>
            <person name="Banfield J.F."/>
        </authorList>
    </citation>
    <scope>NUCLEOTIDE SEQUENCE [LARGE SCALE GENOMIC DNA]</scope>
</reference>
<proteinExistence type="predicted"/>
<comment type="caution">
    <text evidence="1">The sequence shown here is derived from an EMBL/GenBank/DDBJ whole genome shotgun (WGS) entry which is preliminary data.</text>
</comment>
<dbReference type="EMBL" id="MFBA01000032">
    <property type="protein sequence ID" value="OGD85257.1"/>
    <property type="molecule type" value="Genomic_DNA"/>
</dbReference>
<accession>A0A1F5G087</accession>
<evidence type="ECO:0000313" key="2">
    <source>
        <dbReference type="Proteomes" id="UP000177069"/>
    </source>
</evidence>
<dbReference type="AlphaFoldDB" id="A0A1F5G087"/>
<evidence type="ECO:0000313" key="1">
    <source>
        <dbReference type="EMBL" id="OGD85257.1"/>
    </source>
</evidence>
<sequence>MAAKWMVVHAHYKGESPKRSDSEANFAEKEKVYRCGKCKKVVAGVEQGRRNKLYVLAKDVVVDVE</sequence>